<evidence type="ECO:0000313" key="3">
    <source>
        <dbReference type="EMBL" id="EXJ53485.1"/>
    </source>
</evidence>
<dbReference type="SUPFAM" id="SSF50129">
    <property type="entry name" value="GroES-like"/>
    <property type="match status" value="1"/>
</dbReference>
<dbReference type="Gene3D" id="3.40.50.720">
    <property type="entry name" value="NAD(P)-binding Rossmann-like Domain"/>
    <property type="match status" value="1"/>
</dbReference>
<dbReference type="InterPro" id="IPR036291">
    <property type="entry name" value="NAD(P)-bd_dom_sf"/>
</dbReference>
<sequence>MGLQKNFGLIFKAIPDEAPVMGEHLKVEDCPFDVDQKLESNYVLVQSLFASIDPYMRSLLVAPSSDTYQDAYKLNEPIWGLAIAKVLRSESKQFQPGDVVSGLLPMVQFSYVYTGDDNKGAFNIRKLENPFNLEDYRLFLGPLGMPGLTALSSLYDIGQPKKGETIFISSAAGAVGQIVGILAKHEGLKVIGSVGSDQKLDYIVQDLGFDGGFNYKTEDALVALKRLVPEGLDIYYDNVGGTQLDAALESMKLFGRIVACGMISDYNNPPEKWYGARKIMYVIDKRLSMRGFIVSDDNMGPRYKERHQQTVGKLLTDPRQRAKFRVDEMGDVQTAAEAFVGMLAGKNFGKAVVRMAV</sequence>
<proteinExistence type="predicted"/>
<dbReference type="EMBL" id="AMGX01000045">
    <property type="protein sequence ID" value="EXJ53485.1"/>
    <property type="molecule type" value="Genomic_DNA"/>
</dbReference>
<dbReference type="InterPro" id="IPR020843">
    <property type="entry name" value="ER"/>
</dbReference>
<dbReference type="Gene3D" id="3.90.180.10">
    <property type="entry name" value="Medium-chain alcohol dehydrogenases, catalytic domain"/>
    <property type="match status" value="1"/>
</dbReference>
<evidence type="ECO:0000259" key="2">
    <source>
        <dbReference type="SMART" id="SM00829"/>
    </source>
</evidence>
<name>W9VKD6_9EURO</name>
<dbReference type="SMART" id="SM00829">
    <property type="entry name" value="PKS_ER"/>
    <property type="match status" value="1"/>
</dbReference>
<dbReference type="OrthoDB" id="809632at2759"/>
<comment type="caution">
    <text evidence="3">The sequence shown here is derived from an EMBL/GenBank/DDBJ whole genome shotgun (WGS) entry which is preliminary data.</text>
</comment>
<dbReference type="SUPFAM" id="SSF51735">
    <property type="entry name" value="NAD(P)-binding Rossmann-fold domains"/>
    <property type="match status" value="1"/>
</dbReference>
<dbReference type="InterPro" id="IPR041694">
    <property type="entry name" value="ADH_N_2"/>
</dbReference>
<dbReference type="FunFam" id="3.40.50.720:FF:000121">
    <property type="entry name" value="Prostaglandin reductase 2"/>
    <property type="match status" value="1"/>
</dbReference>
<feature type="domain" description="Enoyl reductase (ER)" evidence="2">
    <location>
        <begin position="22"/>
        <end position="353"/>
    </location>
</feature>
<dbReference type="AlphaFoldDB" id="W9VKD6"/>
<dbReference type="PANTHER" id="PTHR43205">
    <property type="entry name" value="PROSTAGLANDIN REDUCTASE"/>
    <property type="match status" value="1"/>
</dbReference>
<dbReference type="PANTHER" id="PTHR43205:SF7">
    <property type="entry name" value="PROSTAGLANDIN REDUCTASE 1"/>
    <property type="match status" value="1"/>
</dbReference>
<keyword evidence="1" id="KW-0560">Oxidoreductase</keyword>
<dbReference type="GeneID" id="19197944"/>
<dbReference type="Pfam" id="PF16884">
    <property type="entry name" value="ADH_N_2"/>
    <property type="match status" value="1"/>
</dbReference>
<evidence type="ECO:0000313" key="4">
    <source>
        <dbReference type="Proteomes" id="UP000019471"/>
    </source>
</evidence>
<dbReference type="GO" id="GO:0016628">
    <property type="term" value="F:oxidoreductase activity, acting on the CH-CH group of donors, NAD or NADP as acceptor"/>
    <property type="evidence" value="ECO:0007669"/>
    <property type="project" value="InterPro"/>
</dbReference>
<organism evidence="3 4">
    <name type="scientific">Cladophialophora psammophila CBS 110553</name>
    <dbReference type="NCBI Taxonomy" id="1182543"/>
    <lineage>
        <taxon>Eukaryota</taxon>
        <taxon>Fungi</taxon>
        <taxon>Dikarya</taxon>
        <taxon>Ascomycota</taxon>
        <taxon>Pezizomycotina</taxon>
        <taxon>Eurotiomycetes</taxon>
        <taxon>Chaetothyriomycetidae</taxon>
        <taxon>Chaetothyriales</taxon>
        <taxon>Herpotrichiellaceae</taxon>
        <taxon>Cladophialophora</taxon>
    </lineage>
</organism>
<dbReference type="Pfam" id="PF00107">
    <property type="entry name" value="ADH_zinc_N"/>
    <property type="match status" value="1"/>
</dbReference>
<accession>W9VKD6</accession>
<keyword evidence="4" id="KW-1185">Reference proteome</keyword>
<dbReference type="CDD" id="cd05288">
    <property type="entry name" value="PGDH"/>
    <property type="match status" value="1"/>
</dbReference>
<dbReference type="RefSeq" id="XP_007752017.1">
    <property type="nucleotide sequence ID" value="XM_007753827.1"/>
</dbReference>
<dbReference type="eggNOG" id="KOG1196">
    <property type="taxonomic scope" value="Eukaryota"/>
</dbReference>
<dbReference type="Proteomes" id="UP000019471">
    <property type="component" value="Unassembled WGS sequence"/>
</dbReference>
<gene>
    <name evidence="3" type="ORF">A1O5_13261</name>
</gene>
<reference evidence="3 4" key="1">
    <citation type="submission" date="2013-03" db="EMBL/GenBank/DDBJ databases">
        <title>The Genome Sequence of Cladophialophora psammophila CBS 110553.</title>
        <authorList>
            <consortium name="The Broad Institute Genomics Platform"/>
            <person name="Cuomo C."/>
            <person name="de Hoog S."/>
            <person name="Gorbushina A."/>
            <person name="Walker B."/>
            <person name="Young S.K."/>
            <person name="Zeng Q."/>
            <person name="Gargeya S."/>
            <person name="Fitzgerald M."/>
            <person name="Haas B."/>
            <person name="Abouelleil A."/>
            <person name="Allen A.W."/>
            <person name="Alvarado L."/>
            <person name="Arachchi H.M."/>
            <person name="Berlin A.M."/>
            <person name="Chapman S.B."/>
            <person name="Gainer-Dewar J."/>
            <person name="Goldberg J."/>
            <person name="Griggs A."/>
            <person name="Gujja S."/>
            <person name="Hansen M."/>
            <person name="Howarth C."/>
            <person name="Imamovic A."/>
            <person name="Ireland A."/>
            <person name="Larimer J."/>
            <person name="McCowan C."/>
            <person name="Murphy C."/>
            <person name="Pearson M."/>
            <person name="Poon T.W."/>
            <person name="Priest M."/>
            <person name="Roberts A."/>
            <person name="Saif S."/>
            <person name="Shea T."/>
            <person name="Sisk P."/>
            <person name="Sykes S."/>
            <person name="Wortman J."/>
            <person name="Nusbaum C."/>
            <person name="Birren B."/>
        </authorList>
    </citation>
    <scope>NUCLEOTIDE SEQUENCE [LARGE SCALE GENOMIC DNA]</scope>
    <source>
        <strain evidence="3 4">CBS 110553</strain>
    </source>
</reference>
<dbReference type="InterPro" id="IPR013149">
    <property type="entry name" value="ADH-like_C"/>
</dbReference>
<dbReference type="InterPro" id="IPR045010">
    <property type="entry name" value="MDR_fam"/>
</dbReference>
<dbReference type="HOGENOM" id="CLU_026673_29_1_1"/>
<protein>
    <recommendedName>
        <fullName evidence="2">Enoyl reductase (ER) domain-containing protein</fullName>
    </recommendedName>
</protein>
<evidence type="ECO:0000256" key="1">
    <source>
        <dbReference type="ARBA" id="ARBA00023002"/>
    </source>
</evidence>
<dbReference type="InterPro" id="IPR011032">
    <property type="entry name" value="GroES-like_sf"/>
</dbReference>